<accession>A0A2M9Z8S3</accession>
<dbReference type="Proteomes" id="UP001580391">
    <property type="component" value="Unassembled WGS sequence"/>
</dbReference>
<organism evidence="2 3">
    <name type="scientific">Leptospira wolffii</name>
    <dbReference type="NCBI Taxonomy" id="409998"/>
    <lineage>
        <taxon>Bacteria</taxon>
        <taxon>Pseudomonadati</taxon>
        <taxon>Spirochaetota</taxon>
        <taxon>Spirochaetia</taxon>
        <taxon>Leptospirales</taxon>
        <taxon>Leptospiraceae</taxon>
        <taxon>Leptospira</taxon>
    </lineage>
</organism>
<proteinExistence type="predicted"/>
<gene>
    <name evidence="1" type="ORF">ACE5IX_07620</name>
    <name evidence="2" type="ORF">CH371_16195</name>
</gene>
<dbReference type="Proteomes" id="UP000231912">
    <property type="component" value="Unassembled WGS sequence"/>
</dbReference>
<protein>
    <submittedName>
        <fullName evidence="2">Dienelactone hydrolase</fullName>
    </submittedName>
</protein>
<evidence type="ECO:0000313" key="1">
    <source>
        <dbReference type="EMBL" id="MFB5736368.1"/>
    </source>
</evidence>
<reference evidence="2 3" key="1">
    <citation type="submission" date="2017-07" db="EMBL/GenBank/DDBJ databases">
        <title>Leptospira spp. isolated from tropical soils.</title>
        <authorList>
            <person name="Thibeaux R."/>
            <person name="Iraola G."/>
            <person name="Ferres I."/>
            <person name="Bierque E."/>
            <person name="Girault D."/>
            <person name="Soupe-Gilbert M.-E."/>
            <person name="Picardeau M."/>
            <person name="Goarant C."/>
        </authorList>
    </citation>
    <scope>NUCLEOTIDE SEQUENCE [LARGE SCALE GENOMIC DNA]</scope>
    <source>
        <strain evidence="2 3">FH2-C-A2</strain>
    </source>
</reference>
<dbReference type="AlphaFoldDB" id="A0A2M9Z8S3"/>
<dbReference type="RefSeq" id="WP_100759945.1">
    <property type="nucleotide sequence ID" value="NZ_JBHILI010000004.1"/>
</dbReference>
<evidence type="ECO:0000313" key="4">
    <source>
        <dbReference type="Proteomes" id="UP001580391"/>
    </source>
</evidence>
<dbReference type="Gene3D" id="3.40.50.1820">
    <property type="entry name" value="alpha/beta hydrolase"/>
    <property type="match status" value="1"/>
</dbReference>
<evidence type="ECO:0000313" key="3">
    <source>
        <dbReference type="Proteomes" id="UP000231912"/>
    </source>
</evidence>
<evidence type="ECO:0000313" key="2">
    <source>
        <dbReference type="EMBL" id="PJZ64819.1"/>
    </source>
</evidence>
<keyword evidence="4" id="KW-1185">Reference proteome</keyword>
<dbReference type="InterPro" id="IPR029058">
    <property type="entry name" value="AB_hydrolase_fold"/>
</dbReference>
<dbReference type="EMBL" id="JBHILJ010000003">
    <property type="protein sequence ID" value="MFB5736368.1"/>
    <property type="molecule type" value="Genomic_DNA"/>
</dbReference>
<dbReference type="EMBL" id="NPDT01000008">
    <property type="protein sequence ID" value="PJZ64819.1"/>
    <property type="molecule type" value="Genomic_DNA"/>
</dbReference>
<name>A0A2M9Z8S3_9LEPT</name>
<dbReference type="GO" id="GO:0016787">
    <property type="term" value="F:hydrolase activity"/>
    <property type="evidence" value="ECO:0007669"/>
    <property type="project" value="UniProtKB-KW"/>
</dbReference>
<reference evidence="1 4" key="2">
    <citation type="submission" date="2024-09" db="EMBL/GenBank/DDBJ databases">
        <title>Taxonomic and Genotyping Characterization of Leptospira Strains isolated from Multiple Sources in Colombia highlights the importance of intermediate species.</title>
        <authorList>
            <person name="Torres Higuera L."/>
            <person name="Rojas Tapias D."/>
            <person name="Jimenez Velasquez S."/>
            <person name="Renjifo Ibanez C."/>
        </authorList>
    </citation>
    <scope>NUCLEOTIDE SEQUENCE [LARGE SCALE GENOMIC DNA]</scope>
    <source>
        <strain evidence="1 4">Lep080</strain>
    </source>
</reference>
<keyword evidence="2" id="KW-0378">Hydrolase</keyword>
<comment type="caution">
    <text evidence="2">The sequence shown here is derived from an EMBL/GenBank/DDBJ whole genome shotgun (WGS) entry which is preliminary data.</text>
</comment>
<sequence>MGEKIRENVITFRLNRIELYGDLCVPEGAQILVLLLLGEREDHFLERFSKLKQILNANRIATCLVRGLLTRDERQISANRSDETLLADRLIAVTKQLRTYPNVKDLKLAYASLSSVGGSMFRASSSLKDEIESLVLIGNGLPPLNLVFSQVPILNIIGALDFKGLESNKINLSKIDAPIKRFHLIQGSPSHFEERQKWSLVSDAILNWFSHPENRSHDFAE</sequence>